<keyword evidence="2" id="KW-1185">Reference proteome</keyword>
<dbReference type="EMBL" id="JACHVB010000012">
    <property type="protein sequence ID" value="MBC2593099.1"/>
    <property type="molecule type" value="Genomic_DNA"/>
</dbReference>
<evidence type="ECO:0008006" key="3">
    <source>
        <dbReference type="Google" id="ProtNLM"/>
    </source>
</evidence>
<gene>
    <name evidence="1" type="ORF">H5P28_02380</name>
</gene>
<dbReference type="Pfam" id="PF04390">
    <property type="entry name" value="LptE"/>
    <property type="match status" value="1"/>
</dbReference>
<evidence type="ECO:0000313" key="2">
    <source>
        <dbReference type="Proteomes" id="UP000546464"/>
    </source>
</evidence>
<dbReference type="RefSeq" id="WP_185674096.1">
    <property type="nucleotide sequence ID" value="NZ_JACHVB010000012.1"/>
</dbReference>
<organism evidence="1 2">
    <name type="scientific">Ruficoccus amylovorans</name>
    <dbReference type="NCBI Taxonomy" id="1804625"/>
    <lineage>
        <taxon>Bacteria</taxon>
        <taxon>Pseudomonadati</taxon>
        <taxon>Verrucomicrobiota</taxon>
        <taxon>Opitutia</taxon>
        <taxon>Puniceicoccales</taxon>
        <taxon>Cerasicoccaceae</taxon>
        <taxon>Ruficoccus</taxon>
    </lineage>
</organism>
<comment type="caution">
    <text evidence="1">The sequence shown here is derived from an EMBL/GenBank/DDBJ whole genome shotgun (WGS) entry which is preliminary data.</text>
</comment>
<proteinExistence type="predicted"/>
<dbReference type="PROSITE" id="PS51257">
    <property type="entry name" value="PROKAR_LIPOPROTEIN"/>
    <property type="match status" value="1"/>
</dbReference>
<dbReference type="GO" id="GO:0019867">
    <property type="term" value="C:outer membrane"/>
    <property type="evidence" value="ECO:0007669"/>
    <property type="project" value="InterPro"/>
</dbReference>
<dbReference type="Proteomes" id="UP000546464">
    <property type="component" value="Unassembled WGS sequence"/>
</dbReference>
<protein>
    <recommendedName>
        <fullName evidence="3">LPS-assembly lipoprotein LptE</fullName>
    </recommendedName>
</protein>
<sequence>MFRPARLRLSWFALVALALVFGACSHYRLGPPGELPFRTLYVAPVKNGSFAPQAGATLTDQTITDLQGHSNLKIVENASADATLEILIANYERTVGATQKQDTGLAQSYMLRMQCIVTLKNNRTGEILMNSREIWAEQQAFVQGGFQIAEYQALPVLTRTMAQKISNAVVSTW</sequence>
<dbReference type="Gene3D" id="3.30.160.150">
    <property type="entry name" value="Lipoprotein like domain"/>
    <property type="match status" value="1"/>
</dbReference>
<dbReference type="GO" id="GO:0043165">
    <property type="term" value="P:Gram-negative-bacterium-type cell outer membrane assembly"/>
    <property type="evidence" value="ECO:0007669"/>
    <property type="project" value="InterPro"/>
</dbReference>
<evidence type="ECO:0000313" key="1">
    <source>
        <dbReference type="EMBL" id="MBC2593099.1"/>
    </source>
</evidence>
<reference evidence="1 2" key="1">
    <citation type="submission" date="2020-07" db="EMBL/GenBank/DDBJ databases">
        <authorList>
            <person name="Feng X."/>
        </authorList>
    </citation>
    <scope>NUCLEOTIDE SEQUENCE [LARGE SCALE GENOMIC DNA]</scope>
    <source>
        <strain evidence="1 2">JCM31066</strain>
    </source>
</reference>
<dbReference type="InterPro" id="IPR007485">
    <property type="entry name" value="LPS_assembly_LptE"/>
</dbReference>
<dbReference type="AlphaFoldDB" id="A0A842HAE4"/>
<name>A0A842HAE4_9BACT</name>
<accession>A0A842HAE4</accession>